<keyword evidence="5" id="KW-0472">Membrane</keyword>
<dbReference type="PANTHER" id="PTHR46158:SF11">
    <property type="entry name" value="ZINC FINGER PROTEIN"/>
    <property type="match status" value="1"/>
</dbReference>
<dbReference type="Gene3D" id="3.30.40.10">
    <property type="entry name" value="Zinc/RING finger domain, C3HC4 (zinc finger)"/>
    <property type="match status" value="1"/>
</dbReference>
<evidence type="ECO:0000256" key="5">
    <source>
        <dbReference type="SAM" id="Phobius"/>
    </source>
</evidence>
<feature type="region of interest" description="Disordered" evidence="4">
    <location>
        <begin position="189"/>
        <end position="212"/>
    </location>
</feature>
<keyword evidence="3" id="KW-0862">Zinc</keyword>
<dbReference type="SMART" id="SM00744">
    <property type="entry name" value="RINGv"/>
    <property type="match status" value="1"/>
</dbReference>
<protein>
    <recommendedName>
        <fullName evidence="6">RING-CH-type domain-containing protein</fullName>
    </recommendedName>
</protein>
<organism evidence="7 8">
    <name type="scientific">Ilex paraguariensis</name>
    <name type="common">yerba mate</name>
    <dbReference type="NCBI Taxonomy" id="185542"/>
    <lineage>
        <taxon>Eukaryota</taxon>
        <taxon>Viridiplantae</taxon>
        <taxon>Streptophyta</taxon>
        <taxon>Embryophyta</taxon>
        <taxon>Tracheophyta</taxon>
        <taxon>Spermatophyta</taxon>
        <taxon>Magnoliopsida</taxon>
        <taxon>eudicotyledons</taxon>
        <taxon>Gunneridae</taxon>
        <taxon>Pentapetalae</taxon>
        <taxon>asterids</taxon>
        <taxon>campanulids</taxon>
        <taxon>Aquifoliales</taxon>
        <taxon>Aquifoliaceae</taxon>
        <taxon>Ilex</taxon>
    </lineage>
</organism>
<keyword evidence="8" id="KW-1185">Reference proteome</keyword>
<feature type="compositionally biased region" description="Polar residues" evidence="4">
    <location>
        <begin position="23"/>
        <end position="43"/>
    </location>
</feature>
<gene>
    <name evidence="7" type="ORF">ILEXP_LOCUS13324</name>
</gene>
<dbReference type="Pfam" id="PF12906">
    <property type="entry name" value="RINGv"/>
    <property type="match status" value="1"/>
</dbReference>
<evidence type="ECO:0000259" key="6">
    <source>
        <dbReference type="PROSITE" id="PS51292"/>
    </source>
</evidence>
<dbReference type="AlphaFoldDB" id="A0ABC8RKK4"/>
<sequence>MEASQTSQSVANAVSDDDHPQAGPQNRESANDVINSGPTARHSNLSFQIPSRPIGIGSSCSGKGLLQSPGVFDGSLSPGGLLHVGISFKKKTTTFDVERGSLLNSDPKMAPESPVLANFMSSLSWKRCTSLPVRPALNSSPSVSTSASARTFGEQKKSTERVTEATVSRSLSAPGRNFVIVRSTPFAAGAGSQHRRETNLAEDQIPPAPVENDNQEIPEEEVVCRICYDVCEERNTLKMECSCKGALRLVHEECAVKWFSMKGNKTCDVCGQEVENLPVTLLRMPSTSQGDDIPEHNQESSNSQTISGWQDIVVLVLISTLCYFFLLEQLLVHGMKTQVIGIVAPFSFTLGMLSSIFAVILAIKEYLWTYAAVEFTLVATALHLFYTTLRLHAIYAIILSAVFGFGVAIGLNSLYIRYFIWRVQVSQNPNPV</sequence>
<keyword evidence="5" id="KW-1133">Transmembrane helix</keyword>
<feature type="transmembrane region" description="Helical" evidence="5">
    <location>
        <begin position="308"/>
        <end position="327"/>
    </location>
</feature>
<dbReference type="PANTHER" id="PTHR46158">
    <property type="entry name" value="OS02G0165000 PROTEIN"/>
    <property type="match status" value="1"/>
</dbReference>
<dbReference type="EMBL" id="CAUOFW020001502">
    <property type="protein sequence ID" value="CAK9145503.1"/>
    <property type="molecule type" value="Genomic_DNA"/>
</dbReference>
<dbReference type="CDD" id="cd16495">
    <property type="entry name" value="RING_CH-C4HC3_MARCH"/>
    <property type="match status" value="1"/>
</dbReference>
<name>A0ABC8RKK4_9AQUA</name>
<reference evidence="7 8" key="1">
    <citation type="submission" date="2024-02" db="EMBL/GenBank/DDBJ databases">
        <authorList>
            <person name="Vignale AGUSTIN F."/>
            <person name="Sosa J E."/>
            <person name="Modenutti C."/>
        </authorList>
    </citation>
    <scope>NUCLEOTIDE SEQUENCE [LARGE SCALE GENOMIC DNA]</scope>
</reference>
<feature type="compositionally biased region" description="Low complexity" evidence="4">
    <location>
        <begin position="139"/>
        <end position="148"/>
    </location>
</feature>
<feature type="region of interest" description="Disordered" evidence="4">
    <location>
        <begin position="136"/>
        <end position="167"/>
    </location>
</feature>
<keyword evidence="5" id="KW-0812">Transmembrane</keyword>
<accession>A0ABC8RKK4</accession>
<feature type="compositionally biased region" description="Polar residues" evidence="4">
    <location>
        <begin position="1"/>
        <end position="12"/>
    </location>
</feature>
<keyword evidence="2" id="KW-0863">Zinc-finger</keyword>
<proteinExistence type="predicted"/>
<evidence type="ECO:0000256" key="3">
    <source>
        <dbReference type="ARBA" id="ARBA00022833"/>
    </source>
</evidence>
<dbReference type="Proteomes" id="UP001642360">
    <property type="component" value="Unassembled WGS sequence"/>
</dbReference>
<dbReference type="GO" id="GO:0008270">
    <property type="term" value="F:zinc ion binding"/>
    <property type="evidence" value="ECO:0007669"/>
    <property type="project" value="UniProtKB-KW"/>
</dbReference>
<comment type="caution">
    <text evidence="7">The sequence shown here is derived from an EMBL/GenBank/DDBJ whole genome shotgun (WGS) entry which is preliminary data.</text>
</comment>
<feature type="domain" description="RING-CH-type" evidence="6">
    <location>
        <begin position="216"/>
        <end position="277"/>
    </location>
</feature>
<evidence type="ECO:0000256" key="1">
    <source>
        <dbReference type="ARBA" id="ARBA00022723"/>
    </source>
</evidence>
<dbReference type="InterPro" id="IPR011016">
    <property type="entry name" value="Znf_RING-CH"/>
</dbReference>
<feature type="transmembrane region" description="Helical" evidence="5">
    <location>
        <begin position="339"/>
        <end position="361"/>
    </location>
</feature>
<feature type="transmembrane region" description="Helical" evidence="5">
    <location>
        <begin position="393"/>
        <end position="416"/>
    </location>
</feature>
<evidence type="ECO:0000313" key="7">
    <source>
        <dbReference type="EMBL" id="CAK9145503.1"/>
    </source>
</evidence>
<evidence type="ECO:0000256" key="2">
    <source>
        <dbReference type="ARBA" id="ARBA00022771"/>
    </source>
</evidence>
<feature type="compositionally biased region" description="Basic and acidic residues" evidence="4">
    <location>
        <begin position="153"/>
        <end position="163"/>
    </location>
</feature>
<evidence type="ECO:0000256" key="4">
    <source>
        <dbReference type="SAM" id="MobiDB-lite"/>
    </source>
</evidence>
<dbReference type="SUPFAM" id="SSF57850">
    <property type="entry name" value="RING/U-box"/>
    <property type="match status" value="1"/>
</dbReference>
<feature type="transmembrane region" description="Helical" evidence="5">
    <location>
        <begin position="367"/>
        <end position="386"/>
    </location>
</feature>
<evidence type="ECO:0000313" key="8">
    <source>
        <dbReference type="Proteomes" id="UP001642360"/>
    </source>
</evidence>
<keyword evidence="1" id="KW-0479">Metal-binding</keyword>
<feature type="region of interest" description="Disordered" evidence="4">
    <location>
        <begin position="1"/>
        <end position="43"/>
    </location>
</feature>
<dbReference type="InterPro" id="IPR013083">
    <property type="entry name" value="Znf_RING/FYVE/PHD"/>
</dbReference>
<dbReference type="PROSITE" id="PS51292">
    <property type="entry name" value="ZF_RING_CH"/>
    <property type="match status" value="1"/>
</dbReference>